<feature type="signal peptide" evidence="1">
    <location>
        <begin position="1"/>
        <end position="20"/>
    </location>
</feature>
<dbReference type="InterPro" id="IPR023977">
    <property type="entry name" value="MbnP-like"/>
</dbReference>
<dbReference type="InterPro" id="IPR046863">
    <property type="entry name" value="MbnP-like_dom"/>
</dbReference>
<keyword evidence="4" id="KW-1185">Reference proteome</keyword>
<dbReference type="NCBIfam" id="TIGR04052">
    <property type="entry name" value="MbnP_like_WxW"/>
    <property type="match status" value="1"/>
</dbReference>
<name>A0A328C0T3_9DELT</name>
<evidence type="ECO:0000259" key="2">
    <source>
        <dbReference type="Pfam" id="PF20243"/>
    </source>
</evidence>
<accession>A0A328C0T3</accession>
<dbReference type="OrthoDB" id="64245at2"/>
<protein>
    <submittedName>
        <fullName evidence="3">Metallo-mystery pair system four-Cys motif protein</fullName>
    </submittedName>
</protein>
<feature type="chain" id="PRO_5016423209" evidence="1">
    <location>
        <begin position="21"/>
        <end position="286"/>
    </location>
</feature>
<dbReference type="Proteomes" id="UP000249169">
    <property type="component" value="Unassembled WGS sequence"/>
</dbReference>
<evidence type="ECO:0000256" key="1">
    <source>
        <dbReference type="SAM" id="SignalP"/>
    </source>
</evidence>
<dbReference type="AlphaFoldDB" id="A0A328C0T3"/>
<proteinExistence type="predicted"/>
<sequence length="286" mass="30475">MILKPVHALLCASLTLPLLACGATEDDAPAEQDVTLRFAAQVGEEAFACGQSYQGLGTTATTFEPHDFRLYVSEIEVQHASGEWEALALEQDGRWQHENLALLDFEDASGACQNGTAELRDIVVGRAGEGELTGVRLTLGVPFELNHIDAATAPSPLNVTGMFWNWLGGYKFVRIEGATTGLTTGWQFHLGSTECEPAEGGGATACARENRVTVTFEDISLSDDVIVFDLAELVGQTNLDQKTENTPSGCMSGPNDPDCAAIFSVLGLPHGDTTPEGGNFVRLQSN</sequence>
<organism evidence="3 4">
    <name type="scientific">Lujinxingia litoralis</name>
    <dbReference type="NCBI Taxonomy" id="2211119"/>
    <lineage>
        <taxon>Bacteria</taxon>
        <taxon>Deltaproteobacteria</taxon>
        <taxon>Bradymonadales</taxon>
        <taxon>Lujinxingiaceae</taxon>
        <taxon>Lujinxingia</taxon>
    </lineage>
</organism>
<comment type="caution">
    <text evidence="3">The sequence shown here is derived from an EMBL/GenBank/DDBJ whole genome shotgun (WGS) entry which is preliminary data.</text>
</comment>
<dbReference type="EMBL" id="QHKO01000018">
    <property type="protein sequence ID" value="RAL20003.1"/>
    <property type="molecule type" value="Genomic_DNA"/>
</dbReference>
<reference evidence="3 4" key="1">
    <citation type="submission" date="2018-05" db="EMBL/GenBank/DDBJ databases">
        <title>Lujinxingia marina gen. nov. sp. nov., a new facultative anaerobic member of the class Deltaproteobacteria, and proposal of Lujinxingaceae fam. nov.</title>
        <authorList>
            <person name="Li C.-M."/>
        </authorList>
    </citation>
    <scope>NUCLEOTIDE SEQUENCE [LARGE SCALE GENOMIC DNA]</scope>
    <source>
        <strain evidence="3 4">B210</strain>
    </source>
</reference>
<dbReference type="Pfam" id="PF20243">
    <property type="entry name" value="MbnP"/>
    <property type="match status" value="1"/>
</dbReference>
<evidence type="ECO:0000313" key="4">
    <source>
        <dbReference type="Proteomes" id="UP000249169"/>
    </source>
</evidence>
<dbReference type="RefSeq" id="WP_111731537.1">
    <property type="nucleotide sequence ID" value="NZ_QHKO01000018.1"/>
</dbReference>
<gene>
    <name evidence="3" type="ORF">DL240_19325</name>
</gene>
<keyword evidence="1" id="KW-0732">Signal</keyword>
<feature type="domain" description="Copper-binding protein MbnP-like" evidence="2">
    <location>
        <begin position="32"/>
        <end position="252"/>
    </location>
</feature>
<evidence type="ECO:0000313" key="3">
    <source>
        <dbReference type="EMBL" id="RAL20003.1"/>
    </source>
</evidence>